<organism evidence="3 4">
    <name type="scientific">Pinctada imbricata</name>
    <name type="common">Atlantic pearl-oyster</name>
    <name type="synonym">Pinctada martensii</name>
    <dbReference type="NCBI Taxonomy" id="66713"/>
    <lineage>
        <taxon>Eukaryota</taxon>
        <taxon>Metazoa</taxon>
        <taxon>Spiralia</taxon>
        <taxon>Lophotrochozoa</taxon>
        <taxon>Mollusca</taxon>
        <taxon>Bivalvia</taxon>
        <taxon>Autobranchia</taxon>
        <taxon>Pteriomorphia</taxon>
        <taxon>Pterioida</taxon>
        <taxon>Pterioidea</taxon>
        <taxon>Pteriidae</taxon>
        <taxon>Pinctada</taxon>
    </lineage>
</organism>
<keyword evidence="1" id="KW-0479">Metal-binding</keyword>
<dbReference type="SUPFAM" id="SSF54060">
    <property type="entry name" value="His-Me finger endonucleases"/>
    <property type="match status" value="1"/>
</dbReference>
<proteinExistence type="predicted"/>
<keyword evidence="1" id="KW-0863">Zinc-finger</keyword>
<sequence length="409" mass="47626">MEDIDMVIKESMKKIMTSFIEYQREGSNWTLDKVLQIDINIANYRPIKGSSFMPLPAKLAAKKAIVNVQNTDYRCFMWSVLAALHPIQGINIHPNRVISYVEHIDELDFTEISFPVKISDIPKFEKRNDISVNVFGYEKGDIYPLHLTNERGIQHVNLLLISDKEKQHYCWIKNFNRLLSDQNSHKNQYHYCHYCLHGFTKKTLLKKHIPYCKVHGAQRTEMPREEDKWLRFTDVSKQLKVPFVVYADFECILEKIYGCQPNPSKSSTIKLAKHKPSGFTYKVVGLNEDLTEDHVTYRGQDAADVFIDHMVELEERLIHVLRNSKPMELTDDEFEYFQKATHCSICGGELGLDVARDHCHLTGKFRGTAHMSCNLNYKLRERIPVFFTIFGDMMPISLWNPLVKSKTDD</sequence>
<dbReference type="PANTHER" id="PTHR31511:SF12">
    <property type="entry name" value="RHO TERMINATION FACTOR N-TERMINAL DOMAIN-CONTAINING PROTEIN"/>
    <property type="match status" value="1"/>
</dbReference>
<dbReference type="AlphaFoldDB" id="A0AA88XF16"/>
<gene>
    <name evidence="3" type="ORF">FSP39_008173</name>
</gene>
<evidence type="ECO:0000259" key="2">
    <source>
        <dbReference type="PROSITE" id="PS50157"/>
    </source>
</evidence>
<feature type="domain" description="C2H2-type" evidence="2">
    <location>
        <begin position="190"/>
        <end position="220"/>
    </location>
</feature>
<dbReference type="GO" id="GO:0008270">
    <property type="term" value="F:zinc ion binding"/>
    <property type="evidence" value="ECO:0007669"/>
    <property type="project" value="UniProtKB-KW"/>
</dbReference>
<dbReference type="EMBL" id="VSWD01000013">
    <property type="protein sequence ID" value="KAK3084100.1"/>
    <property type="molecule type" value="Genomic_DNA"/>
</dbReference>
<dbReference type="InterPro" id="IPR044925">
    <property type="entry name" value="His-Me_finger_sf"/>
</dbReference>
<keyword evidence="1" id="KW-0862">Zinc</keyword>
<dbReference type="PANTHER" id="PTHR31511">
    <property type="entry name" value="PROTEIN CBG23764"/>
    <property type="match status" value="1"/>
</dbReference>
<dbReference type="InterPro" id="IPR013087">
    <property type="entry name" value="Znf_C2H2_type"/>
</dbReference>
<name>A0AA88XF16_PINIB</name>
<dbReference type="Proteomes" id="UP001186944">
    <property type="component" value="Unassembled WGS sequence"/>
</dbReference>
<reference evidence="3" key="1">
    <citation type="submission" date="2019-08" db="EMBL/GenBank/DDBJ databases">
        <title>The improved chromosome-level genome for the pearl oyster Pinctada fucata martensii using PacBio sequencing and Hi-C.</title>
        <authorList>
            <person name="Zheng Z."/>
        </authorList>
    </citation>
    <scope>NUCLEOTIDE SEQUENCE</scope>
    <source>
        <strain evidence="3">ZZ-2019</strain>
        <tissue evidence="3">Adductor muscle</tissue>
    </source>
</reference>
<evidence type="ECO:0000313" key="3">
    <source>
        <dbReference type="EMBL" id="KAK3084100.1"/>
    </source>
</evidence>
<dbReference type="PROSITE" id="PS50157">
    <property type="entry name" value="ZINC_FINGER_C2H2_2"/>
    <property type="match status" value="1"/>
</dbReference>
<accession>A0AA88XF16</accession>
<evidence type="ECO:0000313" key="4">
    <source>
        <dbReference type="Proteomes" id="UP001186944"/>
    </source>
</evidence>
<comment type="caution">
    <text evidence="3">The sequence shown here is derived from an EMBL/GenBank/DDBJ whole genome shotgun (WGS) entry which is preliminary data.</text>
</comment>
<dbReference type="InterPro" id="IPR038563">
    <property type="entry name" value="Endonuclease_7_sf"/>
</dbReference>
<keyword evidence="4" id="KW-1185">Reference proteome</keyword>
<dbReference type="Gene3D" id="3.40.1800.10">
    <property type="entry name" value="His-Me finger endonucleases"/>
    <property type="match status" value="1"/>
</dbReference>
<protein>
    <recommendedName>
        <fullName evidence="2">C2H2-type domain-containing protein</fullName>
    </recommendedName>
</protein>
<evidence type="ECO:0000256" key="1">
    <source>
        <dbReference type="PROSITE-ProRule" id="PRU00042"/>
    </source>
</evidence>